<sequence length="109" mass="12366">MSQLWDKIEEIRALGAEVYAISCDSHFAQAAWARELGVDFPFLSDWSREVITAYDLKIDEFIGYREVPARAIVIVDRDGTIVYRERAPLRALPDVEAALAALRSLAVRR</sequence>
<dbReference type="AlphaFoldDB" id="A0A7C1XDM4"/>
<name>A0A7C1XDM4_THERO</name>
<evidence type="ECO:0000259" key="2">
    <source>
        <dbReference type="Pfam" id="PF00578"/>
    </source>
</evidence>
<dbReference type="Gene3D" id="3.40.30.10">
    <property type="entry name" value="Glutaredoxin"/>
    <property type="match status" value="1"/>
</dbReference>
<dbReference type="CDD" id="cd02971">
    <property type="entry name" value="PRX_family"/>
    <property type="match status" value="1"/>
</dbReference>
<dbReference type="PANTHER" id="PTHR43110:SF1">
    <property type="entry name" value="THIOL PEROXIDASE"/>
    <property type="match status" value="1"/>
</dbReference>
<gene>
    <name evidence="3" type="ORF">ENP47_06350</name>
</gene>
<keyword evidence="1" id="KW-0676">Redox-active center</keyword>
<organism evidence="3">
    <name type="scientific">Thermomicrobium roseum</name>
    <dbReference type="NCBI Taxonomy" id="500"/>
    <lineage>
        <taxon>Bacteria</taxon>
        <taxon>Pseudomonadati</taxon>
        <taxon>Thermomicrobiota</taxon>
        <taxon>Thermomicrobia</taxon>
        <taxon>Thermomicrobiales</taxon>
        <taxon>Thermomicrobiaceae</taxon>
        <taxon>Thermomicrobium</taxon>
    </lineage>
</organism>
<accession>A0A7C1XDM4</accession>
<feature type="domain" description="Alkyl hydroperoxide reductase subunit C/ Thiol specific antioxidant" evidence="2">
    <location>
        <begin position="2"/>
        <end position="83"/>
    </location>
</feature>
<dbReference type="InterPro" id="IPR050455">
    <property type="entry name" value="Tpx_Peroxidase_subfamily"/>
</dbReference>
<dbReference type="GO" id="GO:0016209">
    <property type="term" value="F:antioxidant activity"/>
    <property type="evidence" value="ECO:0007669"/>
    <property type="project" value="InterPro"/>
</dbReference>
<dbReference type="GO" id="GO:0016491">
    <property type="term" value="F:oxidoreductase activity"/>
    <property type="evidence" value="ECO:0007669"/>
    <property type="project" value="InterPro"/>
</dbReference>
<dbReference type="EMBL" id="DSJL01000011">
    <property type="protein sequence ID" value="HEF65198.1"/>
    <property type="molecule type" value="Genomic_DNA"/>
</dbReference>
<protein>
    <submittedName>
        <fullName evidence="3">Redoxin domain-containing protein</fullName>
    </submittedName>
</protein>
<dbReference type="PANTHER" id="PTHR43110">
    <property type="entry name" value="THIOL PEROXIDASE"/>
    <property type="match status" value="1"/>
</dbReference>
<reference evidence="3" key="1">
    <citation type="journal article" date="2020" name="mSystems">
        <title>Genome- and Community-Level Interaction Insights into Carbon Utilization and Element Cycling Functions of Hydrothermarchaeota in Hydrothermal Sediment.</title>
        <authorList>
            <person name="Zhou Z."/>
            <person name="Liu Y."/>
            <person name="Xu W."/>
            <person name="Pan J."/>
            <person name="Luo Z.H."/>
            <person name="Li M."/>
        </authorList>
    </citation>
    <scope>NUCLEOTIDE SEQUENCE [LARGE SCALE GENOMIC DNA]</scope>
    <source>
        <strain evidence="3">SpSt-222</strain>
    </source>
</reference>
<dbReference type="SUPFAM" id="SSF52833">
    <property type="entry name" value="Thioredoxin-like"/>
    <property type="match status" value="1"/>
</dbReference>
<comment type="caution">
    <text evidence="3">The sequence shown here is derived from an EMBL/GenBank/DDBJ whole genome shotgun (WGS) entry which is preliminary data.</text>
</comment>
<evidence type="ECO:0000313" key="3">
    <source>
        <dbReference type="EMBL" id="HEF65198.1"/>
    </source>
</evidence>
<evidence type="ECO:0000256" key="1">
    <source>
        <dbReference type="ARBA" id="ARBA00023284"/>
    </source>
</evidence>
<proteinExistence type="predicted"/>
<dbReference type="InterPro" id="IPR000866">
    <property type="entry name" value="AhpC/TSA"/>
</dbReference>
<dbReference type="InterPro" id="IPR036249">
    <property type="entry name" value="Thioredoxin-like_sf"/>
</dbReference>
<dbReference type="Pfam" id="PF00578">
    <property type="entry name" value="AhpC-TSA"/>
    <property type="match status" value="1"/>
</dbReference>